<feature type="active site" evidence="1">
    <location>
        <position position="79"/>
    </location>
</feature>
<dbReference type="PANTHER" id="PTHR43747">
    <property type="entry name" value="FAD-BINDING PROTEIN"/>
    <property type="match status" value="1"/>
</dbReference>
<dbReference type="PANTHER" id="PTHR43747:SF4">
    <property type="entry name" value="FLAVIN-DEPENDENT TRYPTOPHAN HALOGENASE"/>
    <property type="match status" value="1"/>
</dbReference>
<feature type="binding site" evidence="2">
    <location>
        <position position="186"/>
    </location>
    <ligand>
        <name>FAD</name>
        <dbReference type="ChEBI" id="CHEBI:57692"/>
    </ligand>
</feature>
<dbReference type="InterPro" id="IPR036188">
    <property type="entry name" value="FAD/NAD-bd_sf"/>
</dbReference>
<feature type="binding site" evidence="2">
    <location>
        <position position="79"/>
    </location>
    <ligand>
        <name>7-chloro-L-tryptophan</name>
        <dbReference type="ChEBI" id="CHEBI:58713"/>
    </ligand>
</feature>
<sequence length="502" mass="57659">MNHKLRKIIVLGGGSAGWMTAAALGKVLKNQYCQIQVIESEQIGTVGVGEATIPQIMLYNQLIGVDEDEFVRRTQGTFKLGIQFVDWHRPGSSYFHAFGDVGKNMEGVQFYHYWLKMRARGKAAPLDDYTLTSLACHEKRFMRPVDAGNSPLSNIAYAFHFDAGLFAKYLRELAEGWGVVRTEGKVTEVRQHENGFLRSLVLEDGSEHAADFFIDCSGFRGLLIEQTLKTGFEDWSHWLPCDRAIAVPSANSTEPWPFTRATAQKAGWQWRIPLQHRVGNGHVYSSRFMSEDEATGILLDNLDGEPLAEPRLIRFVTGKRRQFWNRNCLAVGLAGGFMEPLESTSLHLVQAAISKLFSFFPDRQFAQADIDEFNRQMHFDYDRIRDFLILHYHATNRNDSPFWDYCRTMAVPEELTQKIEQFRSNGRVFRFNNEMFSDLSWFEVMLGQGIEPRGYHPLVDVFGEEELARRLESIRGVIRKSVDYMPSHQNFIDQHCKARKIY</sequence>
<gene>
    <name evidence="3" type="ORF">J0A66_10460</name>
</gene>
<dbReference type="GO" id="GO:0000166">
    <property type="term" value="F:nucleotide binding"/>
    <property type="evidence" value="ECO:0007669"/>
    <property type="project" value="UniProtKB-KW"/>
</dbReference>
<reference evidence="3" key="1">
    <citation type="submission" date="2021-03" db="EMBL/GenBank/DDBJ databases">
        <title>novel species isolated from a fishpond in China.</title>
        <authorList>
            <person name="Lu H."/>
            <person name="Cai Z."/>
        </authorList>
    </citation>
    <scope>NUCLEOTIDE SEQUENCE</scope>
    <source>
        <strain evidence="3">JCM 30855</strain>
    </source>
</reference>
<comment type="caution">
    <text evidence="3">The sequence shown here is derived from an EMBL/GenBank/DDBJ whole genome shotgun (WGS) entry which is preliminary data.</text>
</comment>
<dbReference type="AlphaFoldDB" id="A0A939IR18"/>
<name>A0A939IR18_9ALTE</name>
<keyword evidence="2" id="KW-0547">Nucleotide-binding</keyword>
<dbReference type="SUPFAM" id="SSF51905">
    <property type="entry name" value="FAD/NAD(P)-binding domain"/>
    <property type="match status" value="1"/>
</dbReference>
<proteinExistence type="predicted"/>
<dbReference type="Pfam" id="PF04820">
    <property type="entry name" value="Trp_halogenase"/>
    <property type="match status" value="1"/>
</dbReference>
<keyword evidence="2" id="KW-0274">FAD</keyword>
<dbReference type="InterPro" id="IPR006905">
    <property type="entry name" value="Flavin_halogenase"/>
</dbReference>
<evidence type="ECO:0000256" key="2">
    <source>
        <dbReference type="PIRSR" id="PIRSR011396-2"/>
    </source>
</evidence>
<keyword evidence="2" id="KW-0285">Flavoprotein</keyword>
<dbReference type="InterPro" id="IPR050816">
    <property type="entry name" value="Flavin-dep_Halogenase_NPB"/>
</dbReference>
<dbReference type="InterPro" id="IPR033856">
    <property type="entry name" value="Trp_halogen"/>
</dbReference>
<dbReference type="EMBL" id="JAFKCV010000005">
    <property type="protein sequence ID" value="MBN7825644.1"/>
    <property type="molecule type" value="Genomic_DNA"/>
</dbReference>
<feature type="binding site" evidence="2">
    <location>
        <position position="342"/>
    </location>
    <ligand>
        <name>L-tryptophan</name>
        <dbReference type="ChEBI" id="CHEBI:57912"/>
    </ligand>
</feature>
<evidence type="ECO:0000313" key="3">
    <source>
        <dbReference type="EMBL" id="MBN7825644.1"/>
    </source>
</evidence>
<feature type="binding site" evidence="2">
    <location>
        <begin position="13"/>
        <end position="16"/>
    </location>
    <ligand>
        <name>FAD</name>
        <dbReference type="ChEBI" id="CHEBI:57692"/>
    </ligand>
</feature>
<dbReference type="Proteomes" id="UP000664654">
    <property type="component" value="Unassembled WGS sequence"/>
</dbReference>
<dbReference type="GO" id="GO:0004497">
    <property type="term" value="F:monooxygenase activity"/>
    <property type="evidence" value="ECO:0007669"/>
    <property type="project" value="InterPro"/>
</dbReference>
<evidence type="ECO:0000256" key="1">
    <source>
        <dbReference type="PIRSR" id="PIRSR011396-1"/>
    </source>
</evidence>
<keyword evidence="4" id="KW-1185">Reference proteome</keyword>
<accession>A0A939IR18</accession>
<dbReference type="PIRSF" id="PIRSF011396">
    <property type="entry name" value="Trp_halogenase"/>
    <property type="match status" value="1"/>
</dbReference>
<feature type="binding site" evidence="2">
    <location>
        <position position="333"/>
    </location>
    <ligand>
        <name>FAD</name>
        <dbReference type="ChEBI" id="CHEBI:57692"/>
    </ligand>
</feature>
<dbReference type="Gene3D" id="3.50.50.60">
    <property type="entry name" value="FAD/NAD(P)-binding domain"/>
    <property type="match status" value="1"/>
</dbReference>
<evidence type="ECO:0000313" key="4">
    <source>
        <dbReference type="Proteomes" id="UP000664654"/>
    </source>
</evidence>
<organism evidence="3 4">
    <name type="scientific">Bowmanella dokdonensis</name>
    <dbReference type="NCBI Taxonomy" id="751969"/>
    <lineage>
        <taxon>Bacteria</taxon>
        <taxon>Pseudomonadati</taxon>
        <taxon>Pseudomonadota</taxon>
        <taxon>Gammaproteobacteria</taxon>
        <taxon>Alteromonadales</taxon>
        <taxon>Alteromonadaceae</taxon>
        <taxon>Bowmanella</taxon>
    </lineage>
</organism>
<protein>
    <submittedName>
        <fullName evidence="3">Tryptophan 7-halogenase</fullName>
    </submittedName>
</protein>